<dbReference type="RefSeq" id="WP_120117041.1">
    <property type="nucleotide sequence ID" value="NZ_BORI01000001.1"/>
</dbReference>
<protein>
    <submittedName>
        <fullName evidence="4">MarR family transcriptional regulator</fullName>
    </submittedName>
</protein>
<dbReference type="GO" id="GO:0006950">
    <property type="term" value="P:response to stress"/>
    <property type="evidence" value="ECO:0007669"/>
    <property type="project" value="TreeGrafter"/>
</dbReference>
<dbReference type="PANTHER" id="PTHR33164">
    <property type="entry name" value="TRANSCRIPTIONAL REGULATOR, MARR FAMILY"/>
    <property type="match status" value="1"/>
</dbReference>
<evidence type="ECO:0000313" key="3">
    <source>
        <dbReference type="EMBL" id="GIN95414.1"/>
    </source>
</evidence>
<organism evidence="4 5">
    <name type="scientific">Siminovitchia terrae</name>
    <name type="common">Bacillus terrae</name>
    <dbReference type="NCBI Taxonomy" id="1914933"/>
    <lineage>
        <taxon>Bacteria</taxon>
        <taxon>Bacillati</taxon>
        <taxon>Bacillota</taxon>
        <taxon>Bacilli</taxon>
        <taxon>Bacillales</taxon>
        <taxon>Bacillaceae</taxon>
        <taxon>Siminovitchia</taxon>
    </lineage>
</organism>
<evidence type="ECO:0000259" key="2">
    <source>
        <dbReference type="PROSITE" id="PS50995"/>
    </source>
</evidence>
<evidence type="ECO:0000313" key="4">
    <source>
        <dbReference type="EMBL" id="RST58798.1"/>
    </source>
</evidence>
<keyword evidence="1" id="KW-0238">DNA-binding</keyword>
<dbReference type="Pfam" id="PF01047">
    <property type="entry name" value="MarR"/>
    <property type="match status" value="1"/>
</dbReference>
<sequence length="155" mass="18306">MKGRINLDNKQLIFERFMSIMLHGRKGMSTLVSEQLLQEMSLEQFTLIRMVYKNGPIRASELAGLLYVHRSAITVRVDKLVKKGLLERERDEEDRRNVYLRVSEKGKEFYQTLESKINEFVEAIIRDIPKNELENFLNVFEKIATYIEKYEGEKS</sequence>
<dbReference type="InterPro" id="IPR000835">
    <property type="entry name" value="HTH_MarR-typ"/>
</dbReference>
<comment type="caution">
    <text evidence="4">The sequence shown here is derived from an EMBL/GenBank/DDBJ whole genome shotgun (WGS) entry which is preliminary data.</text>
</comment>
<dbReference type="SMART" id="SM00347">
    <property type="entry name" value="HTH_MARR"/>
    <property type="match status" value="1"/>
</dbReference>
<dbReference type="PROSITE" id="PS50995">
    <property type="entry name" value="HTH_MARR_2"/>
    <property type="match status" value="1"/>
</dbReference>
<dbReference type="SUPFAM" id="SSF46785">
    <property type="entry name" value="Winged helix' DNA-binding domain"/>
    <property type="match status" value="1"/>
</dbReference>
<dbReference type="EMBL" id="QYTW02000016">
    <property type="protein sequence ID" value="RST58798.1"/>
    <property type="molecule type" value="Genomic_DNA"/>
</dbReference>
<dbReference type="InterPro" id="IPR036388">
    <property type="entry name" value="WH-like_DNA-bd_sf"/>
</dbReference>
<proteinExistence type="predicted"/>
<dbReference type="GO" id="GO:0003700">
    <property type="term" value="F:DNA-binding transcription factor activity"/>
    <property type="evidence" value="ECO:0007669"/>
    <property type="project" value="InterPro"/>
</dbReference>
<dbReference type="Gene3D" id="1.10.10.10">
    <property type="entry name" value="Winged helix-like DNA-binding domain superfamily/Winged helix DNA-binding domain"/>
    <property type="match status" value="1"/>
</dbReference>
<dbReference type="GO" id="GO:0003677">
    <property type="term" value="F:DNA binding"/>
    <property type="evidence" value="ECO:0007669"/>
    <property type="project" value="UniProtKB-KW"/>
</dbReference>
<reference evidence="4 5" key="1">
    <citation type="submission" date="2018-12" db="EMBL/GenBank/DDBJ databases">
        <authorList>
            <person name="Sun L."/>
            <person name="Chen Z."/>
        </authorList>
    </citation>
    <scope>NUCLEOTIDE SEQUENCE [LARGE SCALE GENOMIC DNA]</scope>
    <source>
        <strain evidence="4 5">LMG 29736</strain>
    </source>
</reference>
<dbReference type="PANTHER" id="PTHR33164:SF99">
    <property type="entry name" value="MARR FAMILY REGULATORY PROTEIN"/>
    <property type="match status" value="1"/>
</dbReference>
<feature type="domain" description="HTH marR-type" evidence="2">
    <location>
        <begin position="14"/>
        <end position="145"/>
    </location>
</feature>
<dbReference type="Proteomes" id="UP000287296">
    <property type="component" value="Unassembled WGS sequence"/>
</dbReference>
<dbReference type="InterPro" id="IPR036390">
    <property type="entry name" value="WH_DNA-bd_sf"/>
</dbReference>
<dbReference type="AlphaFoldDB" id="A0A429X5S8"/>
<dbReference type="InterPro" id="IPR039422">
    <property type="entry name" value="MarR/SlyA-like"/>
</dbReference>
<gene>
    <name evidence="4" type="ORF">D5F11_015300</name>
    <name evidence="3" type="ORF">J6TS1_12840</name>
</gene>
<accession>A0A429X5S8</accession>
<evidence type="ECO:0000313" key="6">
    <source>
        <dbReference type="Proteomes" id="UP000680670"/>
    </source>
</evidence>
<dbReference type="Proteomes" id="UP000680670">
    <property type="component" value="Unassembled WGS sequence"/>
</dbReference>
<keyword evidence="6" id="KW-1185">Reference proteome</keyword>
<dbReference type="OrthoDB" id="3254893at2"/>
<dbReference type="EMBL" id="BORJ01000002">
    <property type="protein sequence ID" value="GIN95414.1"/>
    <property type="molecule type" value="Genomic_DNA"/>
</dbReference>
<evidence type="ECO:0000256" key="1">
    <source>
        <dbReference type="ARBA" id="ARBA00023125"/>
    </source>
</evidence>
<dbReference type="PRINTS" id="PR00598">
    <property type="entry name" value="HTHMARR"/>
</dbReference>
<name>A0A429X5S8_SIMTE</name>
<reference evidence="3 6" key="2">
    <citation type="submission" date="2021-03" db="EMBL/GenBank/DDBJ databases">
        <title>Antimicrobial resistance genes in bacteria isolated from Japanese honey, and their potential for conferring macrolide and lincosamide resistance in the American foulbrood pathogen Paenibacillus larvae.</title>
        <authorList>
            <person name="Okamoto M."/>
            <person name="Kumagai M."/>
            <person name="Kanamori H."/>
            <person name="Takamatsu D."/>
        </authorList>
    </citation>
    <scope>NUCLEOTIDE SEQUENCE [LARGE SCALE GENOMIC DNA]</scope>
    <source>
        <strain evidence="3 6">J6TS1</strain>
    </source>
</reference>
<evidence type="ECO:0000313" key="5">
    <source>
        <dbReference type="Proteomes" id="UP000287296"/>
    </source>
</evidence>